<gene>
    <name evidence="9" type="ORF">G1C95_2438</name>
</gene>
<dbReference type="Pfam" id="PF02397">
    <property type="entry name" value="Bac_transf"/>
    <property type="match status" value="1"/>
</dbReference>
<keyword evidence="5 7" id="KW-1133">Transmembrane helix</keyword>
<dbReference type="EMBL" id="JAAIII010000012">
    <property type="protein sequence ID" value="NMM95250.1"/>
    <property type="molecule type" value="Genomic_DNA"/>
</dbReference>
<keyword evidence="6 7" id="KW-0472">Membrane</keyword>
<keyword evidence="10" id="KW-1185">Reference proteome</keyword>
<feature type="transmembrane region" description="Helical" evidence="7">
    <location>
        <begin position="106"/>
        <end position="125"/>
    </location>
</feature>
<evidence type="ECO:0000256" key="5">
    <source>
        <dbReference type="ARBA" id="ARBA00022989"/>
    </source>
</evidence>
<protein>
    <submittedName>
        <fullName evidence="9">Undecaprenyl-phosphate galactosephosphotransferase</fullName>
    </submittedName>
</protein>
<keyword evidence="3 9" id="KW-0808">Transferase</keyword>
<accession>A0A7Y0HSJ9</accession>
<comment type="subcellular location">
    <subcellularLocation>
        <location evidence="1">Membrane</location>
        <topology evidence="1">Multi-pass membrane protein</topology>
    </subcellularLocation>
</comment>
<dbReference type="InterPro" id="IPR017475">
    <property type="entry name" value="EPS_sugar_tfrase"/>
</dbReference>
<proteinExistence type="inferred from homology"/>
<evidence type="ECO:0000313" key="9">
    <source>
        <dbReference type="EMBL" id="NMM95250.1"/>
    </source>
</evidence>
<dbReference type="GO" id="GO:0016780">
    <property type="term" value="F:phosphotransferase activity, for other substituted phosphate groups"/>
    <property type="evidence" value="ECO:0007669"/>
    <property type="project" value="TreeGrafter"/>
</dbReference>
<evidence type="ECO:0000256" key="6">
    <source>
        <dbReference type="ARBA" id="ARBA00023136"/>
    </source>
</evidence>
<dbReference type="AlphaFoldDB" id="A0A7Y0HSJ9"/>
<feature type="transmembrane region" description="Helical" evidence="7">
    <location>
        <begin position="25"/>
        <end position="51"/>
    </location>
</feature>
<dbReference type="PANTHER" id="PTHR30576">
    <property type="entry name" value="COLANIC BIOSYNTHESIS UDP-GLUCOSE LIPID CARRIER TRANSFERASE"/>
    <property type="match status" value="1"/>
</dbReference>
<evidence type="ECO:0000256" key="2">
    <source>
        <dbReference type="ARBA" id="ARBA00006464"/>
    </source>
</evidence>
<name>A0A7Y0HSJ9_9BIFI</name>
<evidence type="ECO:0000256" key="7">
    <source>
        <dbReference type="SAM" id="Phobius"/>
    </source>
</evidence>
<comment type="similarity">
    <text evidence="2">Belongs to the bacterial sugar transferase family.</text>
</comment>
<evidence type="ECO:0000256" key="3">
    <source>
        <dbReference type="ARBA" id="ARBA00022679"/>
    </source>
</evidence>
<evidence type="ECO:0000313" key="10">
    <source>
        <dbReference type="Proteomes" id="UP000532194"/>
    </source>
</evidence>
<keyword evidence="4 7" id="KW-0812">Transmembrane</keyword>
<feature type="transmembrane region" description="Helical" evidence="7">
    <location>
        <begin position="326"/>
        <end position="350"/>
    </location>
</feature>
<organism evidence="9 10">
    <name type="scientific">Bifidobacterium oedipodis</name>
    <dbReference type="NCBI Taxonomy" id="2675322"/>
    <lineage>
        <taxon>Bacteria</taxon>
        <taxon>Bacillati</taxon>
        <taxon>Actinomycetota</taxon>
        <taxon>Actinomycetes</taxon>
        <taxon>Bifidobacteriales</taxon>
        <taxon>Bifidobacteriaceae</taxon>
        <taxon>Bifidobacterium</taxon>
    </lineage>
</organism>
<comment type="caution">
    <text evidence="9">The sequence shown here is derived from an EMBL/GenBank/DDBJ whole genome shotgun (WGS) entry which is preliminary data.</text>
</comment>
<reference evidence="9 10" key="1">
    <citation type="submission" date="2020-02" db="EMBL/GenBank/DDBJ databases">
        <title>Characterization of phylogenetic diversity of novel bifidobacterial species isolated in Czech ZOOs.</title>
        <authorList>
            <person name="Lugli G.A."/>
            <person name="Vera N.B."/>
            <person name="Ventura M."/>
        </authorList>
    </citation>
    <scope>NUCLEOTIDE SEQUENCE [LARGE SCALE GENOMIC DNA]</scope>
    <source>
        <strain evidence="9 10">DSM 109957</strain>
    </source>
</reference>
<dbReference type="GO" id="GO:0016020">
    <property type="term" value="C:membrane"/>
    <property type="evidence" value="ECO:0007669"/>
    <property type="project" value="UniProtKB-SubCell"/>
</dbReference>
<sequence>MDVARSAGSQQRLSDQREKQLSRVLYWRFFVNMALMLVDMSMFIIAGATVLNLRHENAPFYSWRFGFTLDTTVYLVIVAAFWIYALREVGVYHRHIMGDGYHLNALLVKGMVVCWVMQCTLNFFFNFSLTLASLSLMVIGGWLLTVIERYFSRMFLTRSRRKGQYAYATVLVGSPEGIGRMLRFFAKRQQLNYRPVAICPIRLNKETGMIEPLDLAQAGSKAVDEQMLKYWGSRLPIVQYSTDHLAMDIVNLDAQTVMVCDVFARYSDNYNIFSVRMESLGLEVAMLASAADIGNHEIQVRSIQGVTIITQRLPQYSIMARFFKRVFDLVVSGLAILCSAIITVPVAIAIKATDGGPIFYTQTRIGLRGKPFKMIKFRSMVVNADDLKRKLAEETGQTNRFIFKMKDDPRITKVGHFIRRFSIDELPQFLNVFKGDMSVVGPRPPLPEEYAMYNQVYATRMLVKPGITGPWQVSGRSDLSAEESEALDVAYVQNWSVMGDIILMFRTVGAVLSHKGAY</sequence>
<evidence type="ECO:0000259" key="8">
    <source>
        <dbReference type="Pfam" id="PF02397"/>
    </source>
</evidence>
<dbReference type="InterPro" id="IPR003362">
    <property type="entry name" value="Bact_transf"/>
</dbReference>
<dbReference type="RefSeq" id="WP_169173247.1">
    <property type="nucleotide sequence ID" value="NZ_JAAIII010000012.1"/>
</dbReference>
<dbReference type="Proteomes" id="UP000532194">
    <property type="component" value="Unassembled WGS sequence"/>
</dbReference>
<dbReference type="PANTHER" id="PTHR30576:SF0">
    <property type="entry name" value="UNDECAPRENYL-PHOSPHATE N-ACETYLGALACTOSAMINYL 1-PHOSPHATE TRANSFERASE-RELATED"/>
    <property type="match status" value="1"/>
</dbReference>
<feature type="transmembrane region" description="Helical" evidence="7">
    <location>
        <begin position="131"/>
        <end position="151"/>
    </location>
</feature>
<feature type="transmembrane region" description="Helical" evidence="7">
    <location>
        <begin position="63"/>
        <end position="85"/>
    </location>
</feature>
<evidence type="ECO:0000256" key="4">
    <source>
        <dbReference type="ARBA" id="ARBA00022692"/>
    </source>
</evidence>
<evidence type="ECO:0000256" key="1">
    <source>
        <dbReference type="ARBA" id="ARBA00004141"/>
    </source>
</evidence>
<dbReference type="NCBIfam" id="TIGR03025">
    <property type="entry name" value="EPS_sugtrans"/>
    <property type="match status" value="1"/>
</dbReference>
<feature type="domain" description="Bacterial sugar transferase" evidence="8">
    <location>
        <begin position="324"/>
        <end position="512"/>
    </location>
</feature>